<name>A0ACB8YL73_9ASTR</name>
<protein>
    <submittedName>
        <fullName evidence="1">Uncharacterized protein</fullName>
    </submittedName>
</protein>
<proteinExistence type="predicted"/>
<gene>
    <name evidence="1" type="ORF">L1987_79926</name>
</gene>
<organism evidence="1 2">
    <name type="scientific">Smallanthus sonchifolius</name>
    <dbReference type="NCBI Taxonomy" id="185202"/>
    <lineage>
        <taxon>Eukaryota</taxon>
        <taxon>Viridiplantae</taxon>
        <taxon>Streptophyta</taxon>
        <taxon>Embryophyta</taxon>
        <taxon>Tracheophyta</taxon>
        <taxon>Spermatophyta</taxon>
        <taxon>Magnoliopsida</taxon>
        <taxon>eudicotyledons</taxon>
        <taxon>Gunneridae</taxon>
        <taxon>Pentapetalae</taxon>
        <taxon>asterids</taxon>
        <taxon>campanulids</taxon>
        <taxon>Asterales</taxon>
        <taxon>Asteraceae</taxon>
        <taxon>Asteroideae</taxon>
        <taxon>Heliantheae alliance</taxon>
        <taxon>Millerieae</taxon>
        <taxon>Smallanthus</taxon>
    </lineage>
</organism>
<evidence type="ECO:0000313" key="1">
    <source>
        <dbReference type="EMBL" id="KAI3686252.1"/>
    </source>
</evidence>
<sequence>MMNGNPNFKSKFRKTEFPIPWKKHRIKTDSLRILPRLRTHYHILRLGYEDIEAEIIHLFRAVDFSVQQLHVQKVLIVLKYGTRR</sequence>
<keyword evidence="2" id="KW-1185">Reference proteome</keyword>
<accession>A0ACB8YL73</accession>
<dbReference type="EMBL" id="CM042044">
    <property type="protein sequence ID" value="KAI3686252.1"/>
    <property type="molecule type" value="Genomic_DNA"/>
</dbReference>
<evidence type="ECO:0000313" key="2">
    <source>
        <dbReference type="Proteomes" id="UP001056120"/>
    </source>
</evidence>
<dbReference type="Proteomes" id="UP001056120">
    <property type="component" value="Linkage Group LG27"/>
</dbReference>
<reference evidence="1 2" key="2">
    <citation type="journal article" date="2022" name="Mol. Ecol. Resour.">
        <title>The genomes of chicory, endive, great burdock and yacon provide insights into Asteraceae paleo-polyploidization history and plant inulin production.</title>
        <authorList>
            <person name="Fan W."/>
            <person name="Wang S."/>
            <person name="Wang H."/>
            <person name="Wang A."/>
            <person name="Jiang F."/>
            <person name="Liu H."/>
            <person name="Zhao H."/>
            <person name="Xu D."/>
            <person name="Zhang Y."/>
        </authorList>
    </citation>
    <scope>NUCLEOTIDE SEQUENCE [LARGE SCALE GENOMIC DNA]</scope>
    <source>
        <strain evidence="2">cv. Yunnan</strain>
        <tissue evidence="1">Leaves</tissue>
    </source>
</reference>
<comment type="caution">
    <text evidence="1">The sequence shown here is derived from an EMBL/GenBank/DDBJ whole genome shotgun (WGS) entry which is preliminary data.</text>
</comment>
<reference evidence="2" key="1">
    <citation type="journal article" date="2022" name="Mol. Ecol. Resour.">
        <title>The genomes of chicory, endive, great burdock and yacon provide insights into Asteraceae palaeo-polyploidization history and plant inulin production.</title>
        <authorList>
            <person name="Fan W."/>
            <person name="Wang S."/>
            <person name="Wang H."/>
            <person name="Wang A."/>
            <person name="Jiang F."/>
            <person name="Liu H."/>
            <person name="Zhao H."/>
            <person name="Xu D."/>
            <person name="Zhang Y."/>
        </authorList>
    </citation>
    <scope>NUCLEOTIDE SEQUENCE [LARGE SCALE GENOMIC DNA]</scope>
    <source>
        <strain evidence="2">cv. Yunnan</strain>
    </source>
</reference>